<evidence type="ECO:0000256" key="9">
    <source>
        <dbReference type="RuleBase" id="RU363032"/>
    </source>
</evidence>
<dbReference type="GO" id="GO:0055085">
    <property type="term" value="P:transmembrane transport"/>
    <property type="evidence" value="ECO:0007669"/>
    <property type="project" value="InterPro"/>
</dbReference>
<feature type="transmembrane region" description="Helical" evidence="9">
    <location>
        <begin position="104"/>
        <end position="127"/>
    </location>
</feature>
<evidence type="ECO:0000313" key="11">
    <source>
        <dbReference type="EMBL" id="GEO37822.1"/>
    </source>
</evidence>
<evidence type="ECO:0000256" key="7">
    <source>
        <dbReference type="ARBA" id="ARBA00022989"/>
    </source>
</evidence>
<dbReference type="Pfam" id="PF00528">
    <property type="entry name" value="BPD_transp_1"/>
    <property type="match status" value="1"/>
</dbReference>
<keyword evidence="12" id="KW-1185">Reference proteome</keyword>
<reference evidence="11 12" key="1">
    <citation type="submission" date="2019-07" db="EMBL/GenBank/DDBJ databases">
        <title>Whole genome shotgun sequence of Skermanella aerolata NBRC 106429.</title>
        <authorList>
            <person name="Hosoyama A."/>
            <person name="Uohara A."/>
            <person name="Ohji S."/>
            <person name="Ichikawa N."/>
        </authorList>
    </citation>
    <scope>NUCLEOTIDE SEQUENCE [LARGE SCALE GENOMIC DNA]</scope>
    <source>
        <strain evidence="11 12">NBRC 106429</strain>
    </source>
</reference>
<dbReference type="GO" id="GO:0015031">
    <property type="term" value="P:protein transport"/>
    <property type="evidence" value="ECO:0007669"/>
    <property type="project" value="UniProtKB-KW"/>
</dbReference>
<dbReference type="GO" id="GO:0005886">
    <property type="term" value="C:plasma membrane"/>
    <property type="evidence" value="ECO:0007669"/>
    <property type="project" value="UniProtKB-SubCell"/>
</dbReference>
<sequence>MTVIPTDLKAAQKPSGREPGKARVLLGYLVHDKLALISAIYLLILIFAAIFGPMLVGDMATKLGLRQRNMAPFSLEQGWLYVLGADTLGRSILARLVVGAQNTLGIAAAAVVTSMLIGGALGLIAGYSNRWYSQVILRLADIIMSFPSLLLALIVLYTLGPSIPNLIIVLAITRIPIYLRTTRAEVLELRERMFVSAAKAMGAGSLRIVLSHIAPLVAPTLITIAAIDFASVILAESALSFLGLGIQPPQFTWGAMVATGRGYLANAWWVAFWPGLAILLTTLSLNLLSSWARTVADPQQRWRLQTLRRAPR</sequence>
<dbReference type="InterPro" id="IPR000515">
    <property type="entry name" value="MetI-like"/>
</dbReference>
<keyword evidence="4 9" id="KW-0812">Transmembrane</keyword>
<dbReference type="RefSeq" id="WP_044426753.1">
    <property type="nucleotide sequence ID" value="NZ_BJYZ01000007.1"/>
</dbReference>
<dbReference type="SUPFAM" id="SSF161098">
    <property type="entry name" value="MetI-like"/>
    <property type="match status" value="1"/>
</dbReference>
<accession>A0A512DMX3</accession>
<evidence type="ECO:0000256" key="2">
    <source>
        <dbReference type="ARBA" id="ARBA00022448"/>
    </source>
</evidence>
<feature type="domain" description="ABC transmembrane type-1" evidence="10">
    <location>
        <begin position="100"/>
        <end position="289"/>
    </location>
</feature>
<dbReference type="OrthoDB" id="9766870at2"/>
<dbReference type="PANTHER" id="PTHR43386:SF1">
    <property type="entry name" value="D,D-DIPEPTIDE TRANSPORT SYSTEM PERMEASE PROTEIN DDPC-RELATED"/>
    <property type="match status" value="1"/>
</dbReference>
<comment type="subcellular location">
    <subcellularLocation>
        <location evidence="1 9">Cell membrane</location>
        <topology evidence="1 9">Multi-pass membrane protein</topology>
    </subcellularLocation>
</comment>
<evidence type="ECO:0000256" key="1">
    <source>
        <dbReference type="ARBA" id="ARBA00004651"/>
    </source>
</evidence>
<keyword evidence="3" id="KW-1003">Cell membrane</keyword>
<dbReference type="InterPro" id="IPR050366">
    <property type="entry name" value="BP-dependent_transpt_permease"/>
</dbReference>
<evidence type="ECO:0000256" key="5">
    <source>
        <dbReference type="ARBA" id="ARBA00022856"/>
    </source>
</evidence>
<keyword evidence="5" id="KW-0571">Peptide transport</keyword>
<comment type="caution">
    <text evidence="11">The sequence shown here is derived from an EMBL/GenBank/DDBJ whole genome shotgun (WGS) entry which is preliminary data.</text>
</comment>
<evidence type="ECO:0000256" key="3">
    <source>
        <dbReference type="ARBA" id="ARBA00022475"/>
    </source>
</evidence>
<dbReference type="Proteomes" id="UP000321523">
    <property type="component" value="Unassembled WGS sequence"/>
</dbReference>
<evidence type="ECO:0000256" key="6">
    <source>
        <dbReference type="ARBA" id="ARBA00022927"/>
    </source>
</evidence>
<dbReference type="CDD" id="cd06261">
    <property type="entry name" value="TM_PBP2"/>
    <property type="match status" value="1"/>
</dbReference>
<organism evidence="11 12">
    <name type="scientific">Skermanella aerolata</name>
    <dbReference type="NCBI Taxonomy" id="393310"/>
    <lineage>
        <taxon>Bacteria</taxon>
        <taxon>Pseudomonadati</taxon>
        <taxon>Pseudomonadota</taxon>
        <taxon>Alphaproteobacteria</taxon>
        <taxon>Rhodospirillales</taxon>
        <taxon>Azospirillaceae</taxon>
        <taxon>Skermanella</taxon>
    </lineage>
</organism>
<dbReference type="PANTHER" id="PTHR43386">
    <property type="entry name" value="OLIGOPEPTIDE TRANSPORT SYSTEM PERMEASE PROTEIN APPC"/>
    <property type="match status" value="1"/>
</dbReference>
<evidence type="ECO:0000256" key="8">
    <source>
        <dbReference type="ARBA" id="ARBA00023136"/>
    </source>
</evidence>
<evidence type="ECO:0000256" key="4">
    <source>
        <dbReference type="ARBA" id="ARBA00022692"/>
    </source>
</evidence>
<evidence type="ECO:0000313" key="12">
    <source>
        <dbReference type="Proteomes" id="UP000321523"/>
    </source>
</evidence>
<dbReference type="EMBL" id="BJYZ01000007">
    <property type="protein sequence ID" value="GEO37822.1"/>
    <property type="molecule type" value="Genomic_DNA"/>
</dbReference>
<dbReference type="InterPro" id="IPR035906">
    <property type="entry name" value="MetI-like_sf"/>
</dbReference>
<dbReference type="AlphaFoldDB" id="A0A512DMX3"/>
<comment type="similarity">
    <text evidence="9">Belongs to the binding-protein-dependent transport system permease family.</text>
</comment>
<keyword evidence="7 9" id="KW-1133">Transmembrane helix</keyword>
<feature type="transmembrane region" description="Helical" evidence="9">
    <location>
        <begin position="34"/>
        <end position="57"/>
    </location>
</feature>
<name>A0A512DMX3_9PROT</name>
<keyword evidence="8 9" id="KW-0472">Membrane</keyword>
<gene>
    <name evidence="11" type="ORF">SAE02_19700</name>
</gene>
<feature type="transmembrane region" description="Helical" evidence="9">
    <location>
        <begin position="267"/>
        <end position="288"/>
    </location>
</feature>
<dbReference type="PROSITE" id="PS50928">
    <property type="entry name" value="ABC_TM1"/>
    <property type="match status" value="1"/>
</dbReference>
<dbReference type="Gene3D" id="1.10.3720.10">
    <property type="entry name" value="MetI-like"/>
    <property type="match status" value="1"/>
</dbReference>
<proteinExistence type="inferred from homology"/>
<keyword evidence="2 9" id="KW-0813">Transport</keyword>
<keyword evidence="6" id="KW-0653">Protein transport</keyword>
<evidence type="ECO:0000259" key="10">
    <source>
        <dbReference type="PROSITE" id="PS50928"/>
    </source>
</evidence>
<dbReference type="InterPro" id="IPR025966">
    <property type="entry name" value="OppC_N"/>
</dbReference>
<dbReference type="GO" id="GO:0015833">
    <property type="term" value="P:peptide transport"/>
    <property type="evidence" value="ECO:0007669"/>
    <property type="project" value="UniProtKB-KW"/>
</dbReference>
<protein>
    <submittedName>
        <fullName evidence="11">ABC transporter permease</fullName>
    </submittedName>
</protein>
<dbReference type="Pfam" id="PF12911">
    <property type="entry name" value="OppC_N"/>
    <property type="match status" value="1"/>
</dbReference>